<dbReference type="Pfam" id="PF12480">
    <property type="entry name" value="GARIL_Rab2_bd"/>
    <property type="match status" value="1"/>
</dbReference>
<accession>A0ABQ0EUC0</accession>
<evidence type="ECO:0000256" key="1">
    <source>
        <dbReference type="ARBA" id="ARBA00038379"/>
    </source>
</evidence>
<protein>
    <submittedName>
        <fullName evidence="4">Fam71f1 protein</fullName>
    </submittedName>
</protein>
<feature type="compositionally biased region" description="Polar residues" evidence="2">
    <location>
        <begin position="231"/>
        <end position="243"/>
    </location>
</feature>
<dbReference type="PANTHER" id="PTHR22574">
    <property type="match status" value="1"/>
</dbReference>
<dbReference type="Proteomes" id="UP001623349">
    <property type="component" value="Unassembled WGS sequence"/>
</dbReference>
<feature type="region of interest" description="Disordered" evidence="2">
    <location>
        <begin position="1"/>
        <end position="45"/>
    </location>
</feature>
<feature type="domain" description="Golgi associated RAB2 interactor protein-like Rab2B-binding" evidence="3">
    <location>
        <begin position="100"/>
        <end position="162"/>
    </location>
</feature>
<feature type="region of interest" description="Disordered" evidence="2">
    <location>
        <begin position="58"/>
        <end position="87"/>
    </location>
</feature>
<feature type="compositionally biased region" description="Low complexity" evidence="2">
    <location>
        <begin position="15"/>
        <end position="36"/>
    </location>
</feature>
<reference evidence="4 5" key="1">
    <citation type="submission" date="2024-08" db="EMBL/GenBank/DDBJ databases">
        <title>The draft genome of Apodemus speciosus.</title>
        <authorList>
            <person name="Nabeshima K."/>
            <person name="Suzuki S."/>
            <person name="Onuma M."/>
        </authorList>
    </citation>
    <scope>NUCLEOTIDE SEQUENCE [LARGE SCALE GENOMIC DNA]</scope>
    <source>
        <strain evidence="4">IB14-021</strain>
    </source>
</reference>
<evidence type="ECO:0000313" key="4">
    <source>
        <dbReference type="EMBL" id="GAB1290624.1"/>
    </source>
</evidence>
<organism evidence="4 5">
    <name type="scientific">Apodemus speciosus</name>
    <name type="common">Large Japanese field mouse</name>
    <dbReference type="NCBI Taxonomy" id="105296"/>
    <lineage>
        <taxon>Eukaryota</taxon>
        <taxon>Metazoa</taxon>
        <taxon>Chordata</taxon>
        <taxon>Craniata</taxon>
        <taxon>Vertebrata</taxon>
        <taxon>Euteleostomi</taxon>
        <taxon>Mammalia</taxon>
        <taxon>Eutheria</taxon>
        <taxon>Euarchontoglires</taxon>
        <taxon>Glires</taxon>
        <taxon>Rodentia</taxon>
        <taxon>Myomorpha</taxon>
        <taxon>Muroidea</taxon>
        <taxon>Muridae</taxon>
        <taxon>Murinae</taxon>
        <taxon>Apodemus</taxon>
    </lineage>
</organism>
<evidence type="ECO:0000259" key="3">
    <source>
        <dbReference type="Pfam" id="PF12480"/>
    </source>
</evidence>
<dbReference type="EMBL" id="BAAFST010000006">
    <property type="protein sequence ID" value="GAB1290624.1"/>
    <property type="molecule type" value="Genomic_DNA"/>
</dbReference>
<comment type="similarity">
    <text evidence="1">Belongs to the GARIN family.</text>
</comment>
<proteinExistence type="inferred from homology"/>
<evidence type="ECO:0000256" key="2">
    <source>
        <dbReference type="SAM" id="MobiDB-lite"/>
    </source>
</evidence>
<dbReference type="InterPro" id="IPR022168">
    <property type="entry name" value="GARIL-like_Rab2B-bd"/>
</dbReference>
<evidence type="ECO:0000313" key="5">
    <source>
        <dbReference type="Proteomes" id="UP001623349"/>
    </source>
</evidence>
<keyword evidence="5" id="KW-1185">Reference proteome</keyword>
<dbReference type="PANTHER" id="PTHR22574:SF13">
    <property type="entry name" value="GOLGI-ASSOCIATED RAB2 INTERACTOR PROTEIN 1B"/>
    <property type="match status" value="1"/>
</dbReference>
<name>A0ABQ0EUC0_APOSI</name>
<feature type="region of interest" description="Disordered" evidence="2">
    <location>
        <begin position="224"/>
        <end position="245"/>
    </location>
</feature>
<comment type="caution">
    <text evidence="4">The sequence shown here is derived from an EMBL/GenBank/DDBJ whole genome shotgun (WGS) entry which is preliminary data.</text>
</comment>
<sequence>MVLTSEGRKLQLQPASHSSQRAGASSSPGSRNGSCRGQKEQKLERDLQGFQHHGPWGDLLRAVPSPSQHPPYGPSHMASGTEPDVEQTVHSAKHQPEEVMLPLKLVELRIWDHCERILRLRTVTEKIYYLKLHPDHPETVFHFWIRLVQILHKGLSITTKDPTILVTHCLVPKSLCSPGGKTELVQKKSKGLQPSESLTCLMAQGENETLSQIFSDLHQQKQYSRSEKVQSNKTSSEKATPSEDSIPCTCDLNWRDAFMFGEWERENPSGPQPLSLLSTLAASSRPRLSLTGGNSL</sequence>
<gene>
    <name evidence="4" type="ORF">APTSU1_000585400</name>
</gene>